<evidence type="ECO:0000256" key="1">
    <source>
        <dbReference type="ARBA" id="ARBA00007074"/>
    </source>
</evidence>
<organism evidence="6 7">
    <name type="scientific">Ruegeria meonggei</name>
    <dbReference type="NCBI Taxonomy" id="1446476"/>
    <lineage>
        <taxon>Bacteria</taxon>
        <taxon>Pseudomonadati</taxon>
        <taxon>Pseudomonadota</taxon>
        <taxon>Alphaproteobacteria</taxon>
        <taxon>Rhodobacterales</taxon>
        <taxon>Roseobacteraceae</taxon>
        <taxon>Ruegeria</taxon>
    </lineage>
</organism>
<evidence type="ECO:0000256" key="3">
    <source>
        <dbReference type="ARBA" id="ARBA00022801"/>
    </source>
</evidence>
<dbReference type="InterPro" id="IPR051794">
    <property type="entry name" value="PG_Endopeptidase_C40"/>
</dbReference>
<dbReference type="PANTHER" id="PTHR47359">
    <property type="entry name" value="PEPTIDOGLYCAN DL-ENDOPEPTIDASE CWLO"/>
    <property type="match status" value="1"/>
</dbReference>
<evidence type="ECO:0000259" key="5">
    <source>
        <dbReference type="PROSITE" id="PS51935"/>
    </source>
</evidence>
<dbReference type="Proteomes" id="UP000193778">
    <property type="component" value="Unassembled WGS sequence"/>
</dbReference>
<dbReference type="PANTHER" id="PTHR47359:SF3">
    <property type="entry name" value="NLP_P60 DOMAIN-CONTAINING PROTEIN-RELATED"/>
    <property type="match status" value="1"/>
</dbReference>
<comment type="similarity">
    <text evidence="1">Belongs to the peptidase C40 family.</text>
</comment>
<dbReference type="SUPFAM" id="SSF54001">
    <property type="entry name" value="Cysteine proteinases"/>
    <property type="match status" value="1"/>
</dbReference>
<dbReference type="AlphaFoldDB" id="A0A1X6Z943"/>
<reference evidence="7" key="1">
    <citation type="submission" date="2017-03" db="EMBL/GenBank/DDBJ databases">
        <authorList>
            <person name="Rodrigo-Torres L."/>
            <person name="Arahal R.D."/>
            <person name="Lucena T."/>
        </authorList>
    </citation>
    <scope>NUCLEOTIDE SEQUENCE [LARGE SCALE GENOMIC DNA]</scope>
    <source>
        <strain evidence="7">CECT 8411</strain>
    </source>
</reference>
<protein>
    <submittedName>
        <fullName evidence="6">Gamma-D-glutamyl-L-lysine endopeptidase</fullName>
        <ecNumber evidence="6">3.4.-.-</ecNumber>
    </submittedName>
</protein>
<dbReference type="Pfam" id="PF00877">
    <property type="entry name" value="NLPC_P60"/>
    <property type="match status" value="1"/>
</dbReference>
<dbReference type="OrthoDB" id="9813368at2"/>
<dbReference type="Pfam" id="PF18348">
    <property type="entry name" value="SH3_16"/>
    <property type="match status" value="1"/>
</dbReference>
<dbReference type="InterPro" id="IPR000064">
    <property type="entry name" value="NLP_P60_dom"/>
</dbReference>
<dbReference type="GO" id="GO:0006508">
    <property type="term" value="P:proteolysis"/>
    <property type="evidence" value="ECO:0007669"/>
    <property type="project" value="UniProtKB-KW"/>
</dbReference>
<keyword evidence="3 6" id="KW-0378">Hydrolase</keyword>
<dbReference type="InterPro" id="IPR038765">
    <property type="entry name" value="Papain-like_cys_pep_sf"/>
</dbReference>
<keyword evidence="7" id="KW-1185">Reference proteome</keyword>
<dbReference type="PROSITE" id="PS51935">
    <property type="entry name" value="NLPC_P60"/>
    <property type="match status" value="1"/>
</dbReference>
<dbReference type="Gene3D" id="3.90.1720.10">
    <property type="entry name" value="endopeptidase domain like (from Nostoc punctiforme)"/>
    <property type="match status" value="1"/>
</dbReference>
<dbReference type="EMBL" id="FWFP01000005">
    <property type="protein sequence ID" value="SLN44006.1"/>
    <property type="molecule type" value="Genomic_DNA"/>
</dbReference>
<evidence type="ECO:0000313" key="6">
    <source>
        <dbReference type="EMBL" id="SLN44006.1"/>
    </source>
</evidence>
<gene>
    <name evidence="6" type="primary">ykfC</name>
    <name evidence="6" type="ORF">RUM8411_02014</name>
</gene>
<feature type="domain" description="NlpC/P60" evidence="5">
    <location>
        <begin position="122"/>
        <end position="245"/>
    </location>
</feature>
<keyword evidence="2" id="KW-0645">Protease</keyword>
<sequence>MTRRRVIHPVVDLLRQPDGPRDRQLLFGDTVEVVETLTGWSRVTADKDGYPGWVASDQLAEPVPDTHWITAPATHAYALPDMKSPDRVSLSFGSKVLVLSEQNTFLETELGFIPAVHAKLNATRLTDPVSVAELFLGTPYLWGGNSRFGLDCSGLVQAGLLACGLPCPGDSGDQERELGETLPKGTPAKRGDLLFWKGHVAWVYGDNMLLHANAFHMDVTFEPMDQAVTRILEQGDGPVMAHKRL</sequence>
<evidence type="ECO:0000256" key="2">
    <source>
        <dbReference type="ARBA" id="ARBA00022670"/>
    </source>
</evidence>
<dbReference type="GO" id="GO:0008234">
    <property type="term" value="F:cysteine-type peptidase activity"/>
    <property type="evidence" value="ECO:0007669"/>
    <property type="project" value="UniProtKB-KW"/>
</dbReference>
<dbReference type="InterPro" id="IPR041382">
    <property type="entry name" value="SH3_16"/>
</dbReference>
<dbReference type="EC" id="3.4.-.-" evidence="6"/>
<accession>A0A1X6Z943</accession>
<keyword evidence="4" id="KW-0788">Thiol protease</keyword>
<proteinExistence type="inferred from homology"/>
<evidence type="ECO:0000256" key="4">
    <source>
        <dbReference type="ARBA" id="ARBA00022807"/>
    </source>
</evidence>
<dbReference type="Gene3D" id="2.30.30.40">
    <property type="entry name" value="SH3 Domains"/>
    <property type="match status" value="1"/>
</dbReference>
<name>A0A1X6Z943_9RHOB</name>
<evidence type="ECO:0000313" key="7">
    <source>
        <dbReference type="Proteomes" id="UP000193778"/>
    </source>
</evidence>